<evidence type="ECO:0000313" key="1">
    <source>
        <dbReference type="EMBL" id="OJJ85906.1"/>
    </source>
</evidence>
<reference evidence="2" key="1">
    <citation type="journal article" date="2017" name="Genome Biol.">
        <title>Comparative genomics reveals high biological diversity and specific adaptations in the industrially and medically important fungal genus Aspergillus.</title>
        <authorList>
            <person name="de Vries R.P."/>
            <person name="Riley R."/>
            <person name="Wiebenga A."/>
            <person name="Aguilar-Osorio G."/>
            <person name="Amillis S."/>
            <person name="Uchima C.A."/>
            <person name="Anderluh G."/>
            <person name="Asadollahi M."/>
            <person name="Askin M."/>
            <person name="Barry K."/>
            <person name="Battaglia E."/>
            <person name="Bayram O."/>
            <person name="Benocci T."/>
            <person name="Braus-Stromeyer S.A."/>
            <person name="Caldana C."/>
            <person name="Canovas D."/>
            <person name="Cerqueira G.C."/>
            <person name="Chen F."/>
            <person name="Chen W."/>
            <person name="Choi C."/>
            <person name="Clum A."/>
            <person name="Dos Santos R.A."/>
            <person name="Damasio A.R."/>
            <person name="Diallinas G."/>
            <person name="Emri T."/>
            <person name="Fekete E."/>
            <person name="Flipphi M."/>
            <person name="Freyberg S."/>
            <person name="Gallo A."/>
            <person name="Gournas C."/>
            <person name="Habgood R."/>
            <person name="Hainaut M."/>
            <person name="Harispe M.L."/>
            <person name="Henrissat B."/>
            <person name="Hilden K.S."/>
            <person name="Hope R."/>
            <person name="Hossain A."/>
            <person name="Karabika E."/>
            <person name="Karaffa L."/>
            <person name="Karanyi Z."/>
            <person name="Krasevec N."/>
            <person name="Kuo A."/>
            <person name="Kusch H."/>
            <person name="LaButti K."/>
            <person name="Lagendijk E.L."/>
            <person name="Lapidus A."/>
            <person name="Levasseur A."/>
            <person name="Lindquist E."/>
            <person name="Lipzen A."/>
            <person name="Logrieco A.F."/>
            <person name="MacCabe A."/>
            <person name="Maekelae M.R."/>
            <person name="Malavazi I."/>
            <person name="Melin P."/>
            <person name="Meyer V."/>
            <person name="Mielnichuk N."/>
            <person name="Miskei M."/>
            <person name="Molnar A.P."/>
            <person name="Mule G."/>
            <person name="Ngan C.Y."/>
            <person name="Orejas M."/>
            <person name="Orosz E."/>
            <person name="Ouedraogo J.P."/>
            <person name="Overkamp K.M."/>
            <person name="Park H.-S."/>
            <person name="Perrone G."/>
            <person name="Piumi F."/>
            <person name="Punt P.J."/>
            <person name="Ram A.F."/>
            <person name="Ramon A."/>
            <person name="Rauscher S."/>
            <person name="Record E."/>
            <person name="Riano-Pachon D.M."/>
            <person name="Robert V."/>
            <person name="Roehrig J."/>
            <person name="Ruller R."/>
            <person name="Salamov A."/>
            <person name="Salih N.S."/>
            <person name="Samson R.A."/>
            <person name="Sandor E."/>
            <person name="Sanguinetti M."/>
            <person name="Schuetze T."/>
            <person name="Sepcic K."/>
            <person name="Shelest E."/>
            <person name="Sherlock G."/>
            <person name="Sophianopoulou V."/>
            <person name="Squina F.M."/>
            <person name="Sun H."/>
            <person name="Susca A."/>
            <person name="Todd R.B."/>
            <person name="Tsang A."/>
            <person name="Unkles S.E."/>
            <person name="van de Wiele N."/>
            <person name="van Rossen-Uffink D."/>
            <person name="Oliveira J.V."/>
            <person name="Vesth T.C."/>
            <person name="Visser J."/>
            <person name="Yu J.-H."/>
            <person name="Zhou M."/>
            <person name="Andersen M.R."/>
            <person name="Archer D.B."/>
            <person name="Baker S.E."/>
            <person name="Benoit I."/>
            <person name="Brakhage A.A."/>
            <person name="Braus G.H."/>
            <person name="Fischer R."/>
            <person name="Frisvad J.C."/>
            <person name="Goldman G.H."/>
            <person name="Houbraken J."/>
            <person name="Oakley B."/>
            <person name="Pocsi I."/>
            <person name="Scazzocchio C."/>
            <person name="Seiboth B."/>
            <person name="vanKuyk P.A."/>
            <person name="Wortman J."/>
            <person name="Dyer P.S."/>
            <person name="Grigoriev I.V."/>
        </authorList>
    </citation>
    <scope>NUCLEOTIDE SEQUENCE [LARGE SCALE GENOMIC DNA]</scope>
    <source>
        <strain evidence="2">CBS 516.65</strain>
    </source>
</reference>
<evidence type="ECO:0000313" key="2">
    <source>
        <dbReference type="Proteomes" id="UP000184300"/>
    </source>
</evidence>
<organism evidence="1 2">
    <name type="scientific">Aspergillus glaucus CBS 516.65</name>
    <dbReference type="NCBI Taxonomy" id="1160497"/>
    <lineage>
        <taxon>Eukaryota</taxon>
        <taxon>Fungi</taxon>
        <taxon>Dikarya</taxon>
        <taxon>Ascomycota</taxon>
        <taxon>Pezizomycotina</taxon>
        <taxon>Eurotiomycetes</taxon>
        <taxon>Eurotiomycetidae</taxon>
        <taxon>Eurotiales</taxon>
        <taxon>Aspergillaceae</taxon>
        <taxon>Aspergillus</taxon>
        <taxon>Aspergillus subgen. Aspergillus</taxon>
    </lineage>
</organism>
<accession>A0A1L9VPR7</accession>
<dbReference type="Proteomes" id="UP000184300">
    <property type="component" value="Unassembled WGS sequence"/>
</dbReference>
<dbReference type="RefSeq" id="XP_022402600.1">
    <property type="nucleotide sequence ID" value="XM_022546106.1"/>
</dbReference>
<proteinExistence type="predicted"/>
<dbReference type="VEuPathDB" id="FungiDB:ASPGLDRAFT_44879"/>
<dbReference type="AlphaFoldDB" id="A0A1L9VPR7"/>
<dbReference type="EMBL" id="KV878893">
    <property type="protein sequence ID" value="OJJ85906.1"/>
    <property type="molecule type" value="Genomic_DNA"/>
</dbReference>
<gene>
    <name evidence="1" type="ORF">ASPGLDRAFT_44879</name>
</gene>
<keyword evidence="2" id="KW-1185">Reference proteome</keyword>
<protein>
    <submittedName>
        <fullName evidence="1">Uncharacterized protein</fullName>
    </submittedName>
</protein>
<dbReference type="GeneID" id="34462367"/>
<sequence length="93" mass="10602">MTKEYLREMEGKLMELGKDLDPRDMIAEPEVPIAVSKEMREVRAKAREVLREGAYIAGLVQEALIRLRELEDGQVGQDMFPILPGYSDVLPWA</sequence>
<name>A0A1L9VPR7_ASPGL</name>